<reference evidence="15 16" key="1">
    <citation type="journal article" date="2015" name="Appl. Environ. Microbiol.">
        <title>The Geoglobus acetivorans genome: Fe(III) reduction, acetate utilization, autotrophic growth, and degradation of aromatic compounds in a hyperthermophilic archaeon.</title>
        <authorList>
            <person name="Mardanov A.V."/>
            <person name="Slododkina G.B."/>
            <person name="Slobodkin A.I."/>
            <person name="Beletsky A.V."/>
            <person name="Gavrilov S.N."/>
            <person name="Kublanov I.V."/>
            <person name="Bonch-Osmolovskaya E.A."/>
            <person name="Skryabin K.G."/>
            <person name="Ravin N.V."/>
        </authorList>
    </citation>
    <scope>NUCLEOTIDE SEQUENCE [LARGE SCALE GENOMIC DNA]</scope>
    <source>
        <strain evidence="15 16">SBH6</strain>
    </source>
</reference>
<evidence type="ECO:0000256" key="11">
    <source>
        <dbReference type="ARBA" id="ARBA00065981"/>
    </source>
</evidence>
<feature type="binding site" evidence="12">
    <location>
        <position position="171"/>
    </location>
    <ligand>
        <name>Mg(2+)</name>
        <dbReference type="ChEBI" id="CHEBI:18420"/>
        <label>2</label>
    </ligand>
</feature>
<dbReference type="GO" id="GO:0003677">
    <property type="term" value="F:DNA binding"/>
    <property type="evidence" value="ECO:0007669"/>
    <property type="project" value="UniProtKB-UniRule"/>
</dbReference>
<dbReference type="GO" id="GO:0043137">
    <property type="term" value="P:DNA replication, removal of RNA primer"/>
    <property type="evidence" value="ECO:0007669"/>
    <property type="project" value="UniProtKB-UniRule"/>
</dbReference>
<dbReference type="PRINTS" id="PR00853">
    <property type="entry name" value="XPGRADSUPER"/>
</dbReference>
<dbReference type="GO" id="GO:0000287">
    <property type="term" value="F:magnesium ion binding"/>
    <property type="evidence" value="ECO:0007669"/>
    <property type="project" value="UniProtKB-UniRule"/>
</dbReference>
<evidence type="ECO:0000313" key="16">
    <source>
        <dbReference type="Proteomes" id="UP000030624"/>
    </source>
</evidence>
<dbReference type="GeneID" id="24797903"/>
<comment type="function">
    <text evidence="12">Structure-specific nuclease with 5'-flap endonuclease and 5'-3' exonuclease activities involved in DNA replication and repair. During DNA replication, cleaves the 5'-overhanging flap structure that is generated by displacement synthesis when DNA polymerase encounters the 5'-end of a downstream Okazaki fragment. Binds the unpaired 3'-DNA end and kinks the DNA to facilitate 5' cleavage specificity. Cleaves one nucleotide into the double-stranded DNA from the junction in flap DNA, leaving a nick for ligation. Also involved in the base excision repair (BER) pathway. Acts as a genome stabilization factor that prevents flaps from equilibrating into structurs that lead to duplications and deletions. Also possesses 5'-3' exonuclease activity on nicked or gapped double-stranded DNA.</text>
</comment>
<evidence type="ECO:0000256" key="12">
    <source>
        <dbReference type="HAMAP-Rule" id="MF_00614"/>
    </source>
</evidence>
<feature type="binding site" evidence="12">
    <location>
        <position position="150"/>
    </location>
    <ligand>
        <name>Mg(2+)</name>
        <dbReference type="ChEBI" id="CHEBI:18420"/>
        <label>1</label>
    </ligand>
</feature>
<comment type="similarity">
    <text evidence="12">Belongs to the XPG/RAD2 endonuclease family. FEN1 subfamily.</text>
</comment>
<evidence type="ECO:0000313" key="15">
    <source>
        <dbReference type="EMBL" id="AIY90362.1"/>
    </source>
</evidence>
<dbReference type="InterPro" id="IPR029060">
    <property type="entry name" value="PIN-like_dom_sf"/>
</dbReference>
<feature type="region of interest" description="Interaction with PCNA" evidence="12">
    <location>
        <begin position="328"/>
        <end position="336"/>
    </location>
</feature>
<evidence type="ECO:0000256" key="10">
    <source>
        <dbReference type="ARBA" id="ARBA00024702"/>
    </source>
</evidence>
<organism evidence="15 16">
    <name type="scientific">Geoglobus acetivorans</name>
    <dbReference type="NCBI Taxonomy" id="565033"/>
    <lineage>
        <taxon>Archaea</taxon>
        <taxon>Methanobacteriati</taxon>
        <taxon>Methanobacteriota</taxon>
        <taxon>Archaeoglobi</taxon>
        <taxon>Archaeoglobales</taxon>
        <taxon>Archaeoglobaceae</taxon>
        <taxon>Geoglobus</taxon>
    </lineage>
</organism>
<feature type="binding site" evidence="12">
    <location>
        <position position="27"/>
    </location>
    <ligand>
        <name>Mg(2+)</name>
        <dbReference type="ChEBI" id="CHEBI:18420"/>
        <label>1</label>
    </ligand>
</feature>
<keyword evidence="9 12" id="KW-0234">DNA repair</keyword>
<dbReference type="InterPro" id="IPR008918">
    <property type="entry name" value="HhH2"/>
</dbReference>
<dbReference type="InterPro" id="IPR036279">
    <property type="entry name" value="5-3_exonuclease_C_sf"/>
</dbReference>
<comment type="subunit">
    <text evidence="11 12">Interacts with PCNA. PCNA stimulates the nuclease activity without altering cleavage specificity.</text>
</comment>
<dbReference type="PROSITE" id="PS00841">
    <property type="entry name" value="XPG_1"/>
    <property type="match status" value="1"/>
</dbReference>
<evidence type="ECO:0000259" key="13">
    <source>
        <dbReference type="SMART" id="SM00484"/>
    </source>
</evidence>
<proteinExistence type="inferred from homology"/>
<dbReference type="SUPFAM" id="SSF88723">
    <property type="entry name" value="PIN domain-like"/>
    <property type="match status" value="1"/>
</dbReference>
<dbReference type="GO" id="GO:0008409">
    <property type="term" value="F:5'-3' exonuclease activity"/>
    <property type="evidence" value="ECO:0007669"/>
    <property type="project" value="UniProtKB-UniRule"/>
</dbReference>
<comment type="caution">
    <text evidence="12">Lacks conserved residue(s) required for the propagation of feature annotation.</text>
</comment>
<dbReference type="Gene3D" id="3.40.50.1010">
    <property type="entry name" value="5'-nuclease"/>
    <property type="match status" value="1"/>
</dbReference>
<dbReference type="SMART" id="SM00484">
    <property type="entry name" value="XPGI"/>
    <property type="match status" value="1"/>
</dbReference>
<evidence type="ECO:0000256" key="2">
    <source>
        <dbReference type="ARBA" id="ARBA00022722"/>
    </source>
</evidence>
<dbReference type="Proteomes" id="UP000030624">
    <property type="component" value="Chromosome"/>
</dbReference>
<dbReference type="eggNOG" id="arCOG04050">
    <property type="taxonomic scope" value="Archaea"/>
</dbReference>
<accession>A0A0A7GHE5</accession>
<keyword evidence="6 12" id="KW-0378">Hydrolase</keyword>
<evidence type="ECO:0000256" key="6">
    <source>
        <dbReference type="ARBA" id="ARBA00022801"/>
    </source>
</evidence>
<evidence type="ECO:0000256" key="9">
    <source>
        <dbReference type="ARBA" id="ARBA00023204"/>
    </source>
</evidence>
<keyword evidence="3 12" id="KW-0479">Metal-binding</keyword>
<dbReference type="PANTHER" id="PTHR11081">
    <property type="entry name" value="FLAP ENDONUCLEASE FAMILY MEMBER"/>
    <property type="match status" value="1"/>
</dbReference>
<dbReference type="KEGG" id="gac:GACE_1321"/>
<dbReference type="CDD" id="cd09903">
    <property type="entry name" value="H3TH_FEN1-Arc"/>
    <property type="match status" value="1"/>
</dbReference>
<evidence type="ECO:0000256" key="4">
    <source>
        <dbReference type="ARBA" id="ARBA00022759"/>
    </source>
</evidence>
<dbReference type="CDD" id="cd09867">
    <property type="entry name" value="PIN_FEN1"/>
    <property type="match status" value="1"/>
</dbReference>
<dbReference type="SUPFAM" id="SSF47807">
    <property type="entry name" value="5' to 3' exonuclease, C-terminal subdomain"/>
    <property type="match status" value="1"/>
</dbReference>
<keyword evidence="2 12" id="KW-0540">Nuclease</keyword>
<dbReference type="SMART" id="SM00485">
    <property type="entry name" value="XPGN"/>
    <property type="match status" value="1"/>
</dbReference>
<feature type="binding site" evidence="12">
    <location>
        <position position="234"/>
    </location>
    <ligand>
        <name>Mg(2+)</name>
        <dbReference type="ChEBI" id="CHEBI:18420"/>
        <label>2</label>
    </ligand>
</feature>
<evidence type="ECO:0000259" key="14">
    <source>
        <dbReference type="SMART" id="SM00485"/>
    </source>
</evidence>
<feature type="binding site" evidence="12">
    <location>
        <position position="80"/>
    </location>
    <ligand>
        <name>Mg(2+)</name>
        <dbReference type="ChEBI" id="CHEBI:18420"/>
        <label>1</label>
    </ligand>
</feature>
<feature type="binding site" evidence="12">
    <location>
        <position position="152"/>
    </location>
    <ligand>
        <name>Mg(2+)</name>
        <dbReference type="ChEBI" id="CHEBI:18420"/>
        <label>1</label>
    </ligand>
</feature>
<dbReference type="Gene3D" id="1.10.150.20">
    <property type="entry name" value="5' to 3' exonuclease, C-terminal subdomain"/>
    <property type="match status" value="1"/>
</dbReference>
<dbReference type="FunFam" id="3.40.50.1010:FF:000016">
    <property type="entry name" value="Flap endonuclease 1"/>
    <property type="match status" value="1"/>
</dbReference>
<dbReference type="Pfam" id="PF00867">
    <property type="entry name" value="XPG_I"/>
    <property type="match status" value="1"/>
</dbReference>
<keyword evidence="1 12" id="KW-0235">DNA replication</keyword>
<sequence length="336" mass="38086">MGADIGDILERDVVELESFSGRKIAIDAFNTIYQFITTIRQPDGTPLKDSQGRITSHFSGLLYRNANLIENGIRPIYVFDGKPPEFKEKEIRERIERKIEAEEKWATALERGEEAKKYAMMAARVDEYIVSSSKRLLELLGIPCVDAPSEGEAQAAYMTAKGDVDFTGSQDYDSLLFGSPALARNLTITGRRKLPGRSVYVDVRPEVIYLEKNLRELGISREQLVDIALLVGTDYNDGIKGVGAKKALRYIRMYGDIFRTLKMLKASIDNLEEIRDFFLNPPVTDSYDISFGQPDVDGVIEFLCEEHDFSRDRVEKAVEKIRENLSATQSTLDRWF</sequence>
<dbReference type="NCBIfam" id="TIGR03674">
    <property type="entry name" value="fen_arch"/>
    <property type="match status" value="1"/>
</dbReference>
<dbReference type="InterPro" id="IPR019974">
    <property type="entry name" value="XPG_CS"/>
</dbReference>
<dbReference type="RefSeq" id="WP_048092128.1">
    <property type="nucleotide sequence ID" value="NZ_CP009552.1"/>
</dbReference>
<evidence type="ECO:0000256" key="7">
    <source>
        <dbReference type="ARBA" id="ARBA00022839"/>
    </source>
</evidence>
<feature type="domain" description="XPG N-terminal" evidence="14">
    <location>
        <begin position="1"/>
        <end position="101"/>
    </location>
</feature>
<dbReference type="STRING" id="565033.GACE_1321"/>
<dbReference type="InterPro" id="IPR023426">
    <property type="entry name" value="Flap_endonuc"/>
</dbReference>
<keyword evidence="5 12" id="KW-0227">DNA damage</keyword>
<comment type="cofactor">
    <cofactor evidence="12">
        <name>Mg(2+)</name>
        <dbReference type="ChEBI" id="CHEBI:18420"/>
    </cofactor>
    <text evidence="12">Binds 2 magnesium ions per subunit. They probably participate in the reaction catalyzed by the enzyme. May bind an additional third magnesium ion after substrate binding.</text>
</comment>
<feature type="region of interest" description="N-domain" evidence="12">
    <location>
        <begin position="1"/>
        <end position="98"/>
    </location>
</feature>
<dbReference type="Pfam" id="PF00752">
    <property type="entry name" value="XPG_N"/>
    <property type="match status" value="1"/>
</dbReference>
<evidence type="ECO:0000256" key="5">
    <source>
        <dbReference type="ARBA" id="ARBA00022763"/>
    </source>
</evidence>
<name>A0A0A7GHE5_GEOAI</name>
<keyword evidence="7 12" id="KW-0269">Exonuclease</keyword>
<dbReference type="PANTHER" id="PTHR11081:SF9">
    <property type="entry name" value="FLAP ENDONUCLEASE 1"/>
    <property type="match status" value="1"/>
</dbReference>
<evidence type="ECO:0000256" key="3">
    <source>
        <dbReference type="ARBA" id="ARBA00022723"/>
    </source>
</evidence>
<evidence type="ECO:0000256" key="8">
    <source>
        <dbReference type="ARBA" id="ARBA00022842"/>
    </source>
</evidence>
<dbReference type="EC" id="3.1.-.-" evidence="12"/>
<protein>
    <recommendedName>
        <fullName evidence="12">Flap endonuclease 1</fullName>
        <shortName evidence="12">FEN-1</shortName>
        <ecNumber evidence="12">3.1.-.-</ecNumber>
    </recommendedName>
    <alternativeName>
        <fullName evidence="12">Flap structure-specific endonuclease 1</fullName>
    </alternativeName>
</protein>
<dbReference type="AlphaFoldDB" id="A0A0A7GHE5"/>
<dbReference type="InterPro" id="IPR019973">
    <property type="entry name" value="Flap_endonuc_arc"/>
</dbReference>
<dbReference type="InterPro" id="IPR006086">
    <property type="entry name" value="XPG-I_dom"/>
</dbReference>
<evidence type="ECO:0000256" key="1">
    <source>
        <dbReference type="ARBA" id="ARBA00022705"/>
    </source>
</evidence>
<dbReference type="InterPro" id="IPR006084">
    <property type="entry name" value="XPG/Rad2"/>
</dbReference>
<dbReference type="SMART" id="SM00279">
    <property type="entry name" value="HhH2"/>
    <property type="match status" value="1"/>
</dbReference>
<comment type="function">
    <text evidence="10">Structure-specific nuclease with 5'-flap endonuclease and 5'-3' exonuclease activities involved in DNA replication and repair. During DNA replication, cleaves the 5'-overhanging flap structure that is generated by displacement synthesis when DNA polymerase encounters the 5'-end of a downstream Okazaki fragment. Binds the unpaired 3'-DNA end and kinks the DNA to facilitate 5' cleavage specificity. Cleaves one nucleotide into the double-stranded DNA from the junction in flap DNA, leaving a nick for ligation. Also involved in the base excision repair (BER) pathway. Acts as a genome stabilization factor that prevents flaps from equilibrating into structures that lead to duplications and deletions. Also possesses 5'-3' exonuclease activity on nicked or gapped double-stranded DNA.</text>
</comment>
<gene>
    <name evidence="12" type="primary">fen</name>
    <name evidence="15" type="ORF">GACE_1321</name>
</gene>
<dbReference type="InterPro" id="IPR006085">
    <property type="entry name" value="XPG_DNA_repair_N"/>
</dbReference>
<keyword evidence="8 12" id="KW-0460">Magnesium</keyword>
<dbReference type="GO" id="GO:0017108">
    <property type="term" value="F:5'-flap endonuclease activity"/>
    <property type="evidence" value="ECO:0007669"/>
    <property type="project" value="UniProtKB-UniRule"/>
</dbReference>
<keyword evidence="4 12" id="KW-0255">Endonuclease</keyword>
<dbReference type="HAMAP" id="MF_00614">
    <property type="entry name" value="Fen"/>
    <property type="match status" value="1"/>
</dbReference>
<dbReference type="GO" id="GO:0006281">
    <property type="term" value="P:DNA repair"/>
    <property type="evidence" value="ECO:0007669"/>
    <property type="project" value="UniProtKB-UniRule"/>
</dbReference>
<dbReference type="HOGENOM" id="CLU_032444_0_0_2"/>
<feature type="domain" description="XPG-I" evidence="13">
    <location>
        <begin position="138"/>
        <end position="219"/>
    </location>
</feature>
<feature type="binding site" evidence="12">
    <location>
        <position position="173"/>
    </location>
    <ligand>
        <name>Mg(2+)</name>
        <dbReference type="ChEBI" id="CHEBI:18420"/>
        <label>2</label>
    </ligand>
</feature>
<dbReference type="EMBL" id="CP009552">
    <property type="protein sequence ID" value="AIY90362.1"/>
    <property type="molecule type" value="Genomic_DNA"/>
</dbReference>